<reference evidence="2" key="1">
    <citation type="journal article" date="2020" name="Nature">
        <title>Giant virus diversity and host interactions through global metagenomics.</title>
        <authorList>
            <person name="Schulz F."/>
            <person name="Roux S."/>
            <person name="Paez-Espino D."/>
            <person name="Jungbluth S."/>
            <person name="Walsh D.A."/>
            <person name="Denef V.J."/>
            <person name="McMahon K.D."/>
            <person name="Konstantinidis K.T."/>
            <person name="Eloe-Fadrosh E.A."/>
            <person name="Kyrpides N.C."/>
            <person name="Woyke T."/>
        </authorList>
    </citation>
    <scope>NUCLEOTIDE SEQUENCE</scope>
    <source>
        <strain evidence="2">GVMAG-S-1035124-57</strain>
    </source>
</reference>
<dbReference type="Pfam" id="PF01871">
    <property type="entry name" value="AMMECR1"/>
    <property type="match status" value="1"/>
</dbReference>
<dbReference type="SUPFAM" id="SSF143447">
    <property type="entry name" value="AMMECR1-like"/>
    <property type="match status" value="1"/>
</dbReference>
<proteinExistence type="predicted"/>
<dbReference type="InterPro" id="IPR002733">
    <property type="entry name" value="AMMECR1_domain"/>
</dbReference>
<sequence length="512" mass="58431">MTSHEELKLLSVYAMFGIRTMNHANLERAAQHKLAVSSKSRFGVFVTLRRHENVFNADDLEATQIHGCLGHWTPNYQSMTPEELVAKVQQLARDVRFNDDRRLHFETDVDQDASAVIEISFMNQPLGEIDAVNCSAFSNKTRGLIVDSGTGKRATYLPGVYPTANWSYVSQSLRQKAGLGRTAAARFYAYETTVVKFQAYNTLFSALSASHLRSDVAFFYLKHYGEFVPYEYNAATNTATINEREAVRNVACIGDVIGFAHDYRAAFENKPVLPNLEHYYQKWLQNPVAYRQASIFLIRAYNRAQVHRSRVQLMSSQLYAALNRDELEPRFELGEAVSVLAQVSVPRMKALKRAMAIMRERADDMLQSESTPLDNVFELNWQSQSVHQMLKLETRIRTTTTTQSKSRPGLDALEHAIVLFRVLMKTAQRTIMRLDSLETNYLAVIYECLSNLDAVMGLHDARSEYSYSSAVRNEIRNQRLRYFAALRRGEYGLYYFKDGKTARLDITGHVVT</sequence>
<dbReference type="InterPro" id="IPR027485">
    <property type="entry name" value="AMMECR1_N"/>
</dbReference>
<dbReference type="EMBL" id="MN740635">
    <property type="protein sequence ID" value="QHU36372.1"/>
    <property type="molecule type" value="Genomic_DNA"/>
</dbReference>
<dbReference type="PROSITE" id="PS51112">
    <property type="entry name" value="AMMECR1"/>
    <property type="match status" value="1"/>
</dbReference>
<evidence type="ECO:0000259" key="1">
    <source>
        <dbReference type="PROSITE" id="PS51112"/>
    </source>
</evidence>
<dbReference type="Gene3D" id="3.30.1490.150">
    <property type="entry name" value="Hypothetical protein ph0010, domain 2"/>
    <property type="match status" value="1"/>
</dbReference>
<dbReference type="InterPro" id="IPR036071">
    <property type="entry name" value="AMMECR1_dom_sf"/>
</dbReference>
<protein>
    <recommendedName>
        <fullName evidence="1">AMMECR1 domain-containing protein</fullName>
    </recommendedName>
</protein>
<accession>A0A6C0M4K2</accession>
<organism evidence="2">
    <name type="scientific">viral metagenome</name>
    <dbReference type="NCBI Taxonomy" id="1070528"/>
    <lineage>
        <taxon>unclassified sequences</taxon>
        <taxon>metagenomes</taxon>
        <taxon>organismal metagenomes</taxon>
    </lineage>
</organism>
<feature type="domain" description="AMMECR1" evidence="1">
    <location>
        <begin position="2"/>
        <end position="213"/>
    </location>
</feature>
<dbReference type="Gene3D" id="3.30.700.20">
    <property type="entry name" value="Hypothetical protein ph0010, domain 1"/>
    <property type="match status" value="1"/>
</dbReference>
<dbReference type="AlphaFoldDB" id="A0A6C0M4K2"/>
<evidence type="ECO:0000313" key="2">
    <source>
        <dbReference type="EMBL" id="QHU36372.1"/>
    </source>
</evidence>
<name>A0A6C0M4K2_9ZZZZ</name>